<comment type="caution">
    <text evidence="1">The sequence shown here is derived from an EMBL/GenBank/DDBJ whole genome shotgun (WGS) entry which is preliminary data.</text>
</comment>
<protein>
    <submittedName>
        <fullName evidence="1">Uncharacterized protein</fullName>
    </submittedName>
</protein>
<dbReference type="EMBL" id="JASPKZ010001475">
    <property type="protein sequence ID" value="KAJ9598033.1"/>
    <property type="molecule type" value="Genomic_DNA"/>
</dbReference>
<accession>A0AAD8EPQ1</accession>
<proteinExistence type="predicted"/>
<sequence>YPFLSVVEARVFLRDRRGQRRRSADPSITNECCHNTQGVYMGGICRVLSGKQTPQEICIK</sequence>
<keyword evidence="2" id="KW-1185">Reference proteome</keyword>
<feature type="non-terminal residue" evidence="1">
    <location>
        <position position="1"/>
    </location>
</feature>
<evidence type="ECO:0000313" key="1">
    <source>
        <dbReference type="EMBL" id="KAJ9598033.1"/>
    </source>
</evidence>
<organism evidence="1 2">
    <name type="scientific">Diploptera punctata</name>
    <name type="common">Pacific beetle cockroach</name>
    <dbReference type="NCBI Taxonomy" id="6984"/>
    <lineage>
        <taxon>Eukaryota</taxon>
        <taxon>Metazoa</taxon>
        <taxon>Ecdysozoa</taxon>
        <taxon>Arthropoda</taxon>
        <taxon>Hexapoda</taxon>
        <taxon>Insecta</taxon>
        <taxon>Pterygota</taxon>
        <taxon>Neoptera</taxon>
        <taxon>Polyneoptera</taxon>
        <taxon>Dictyoptera</taxon>
        <taxon>Blattodea</taxon>
        <taxon>Blaberoidea</taxon>
        <taxon>Blaberidae</taxon>
        <taxon>Diplopterinae</taxon>
        <taxon>Diploptera</taxon>
    </lineage>
</organism>
<dbReference type="AlphaFoldDB" id="A0AAD8EPQ1"/>
<evidence type="ECO:0000313" key="2">
    <source>
        <dbReference type="Proteomes" id="UP001233999"/>
    </source>
</evidence>
<dbReference type="Proteomes" id="UP001233999">
    <property type="component" value="Unassembled WGS sequence"/>
</dbReference>
<gene>
    <name evidence="1" type="ORF">L9F63_026862</name>
</gene>
<name>A0AAD8EPQ1_DIPPU</name>
<reference evidence="1" key="1">
    <citation type="journal article" date="2023" name="IScience">
        <title>Live-bearing cockroach genome reveals convergent evolutionary mechanisms linked to viviparity in insects and beyond.</title>
        <authorList>
            <person name="Fouks B."/>
            <person name="Harrison M.C."/>
            <person name="Mikhailova A.A."/>
            <person name="Marchal E."/>
            <person name="English S."/>
            <person name="Carruthers M."/>
            <person name="Jennings E.C."/>
            <person name="Chiamaka E.L."/>
            <person name="Frigard R.A."/>
            <person name="Pippel M."/>
            <person name="Attardo G.M."/>
            <person name="Benoit J.B."/>
            <person name="Bornberg-Bauer E."/>
            <person name="Tobe S.S."/>
        </authorList>
    </citation>
    <scope>NUCLEOTIDE SEQUENCE</scope>
    <source>
        <strain evidence="1">Stay&amp;Tobe</strain>
    </source>
</reference>
<reference evidence="1" key="2">
    <citation type="submission" date="2023-05" db="EMBL/GenBank/DDBJ databases">
        <authorList>
            <person name="Fouks B."/>
        </authorList>
    </citation>
    <scope>NUCLEOTIDE SEQUENCE</scope>
    <source>
        <strain evidence="1">Stay&amp;Tobe</strain>
        <tissue evidence="1">Testes</tissue>
    </source>
</reference>